<dbReference type="PANTHER" id="PTHR42781">
    <property type="entry name" value="SPERMIDINE/PUTRESCINE IMPORT ATP-BINDING PROTEIN POTA"/>
    <property type="match status" value="1"/>
</dbReference>
<sequence>MAFLSVKNIVKKFDTQTALNNVSVDIEKGELVSILGPSGCGKTTLLRIIAGLETPTMGQVFIDGKECTSLPPSKRNFGIVFQSYALFPHMTVEQNLLFGLNQQKYLSKDERKIRAREVLEMVDLYEHRNKYPAQLSGGQQQRIALARAISLKPAFLLLDEPLSALDAKVRVKLRAEIRRIQKKLGITTILVTHDQEEALTMADKIVVMNNAVVEQVGTPREIYDSPRTVFTAKFIGTMNMYEQEGSLWGVRPETVKIAKTAKPGDMSCHKGTVEEIEFRGALTRIYGRLQENRKTICADLDSHEAEALRLVEKEDVFFHIPQSEIVHYQGQESAERITA</sequence>
<feature type="domain" description="ABC transporter" evidence="9">
    <location>
        <begin position="4"/>
        <end position="235"/>
    </location>
</feature>
<dbReference type="Pfam" id="PF00005">
    <property type="entry name" value="ABC_tran"/>
    <property type="match status" value="1"/>
</dbReference>
<dbReference type="InterPro" id="IPR017871">
    <property type="entry name" value="ABC_transporter-like_CS"/>
</dbReference>
<dbReference type="Gene3D" id="2.40.50.100">
    <property type="match status" value="1"/>
</dbReference>
<dbReference type="InterPro" id="IPR003593">
    <property type="entry name" value="AAA+_ATPase"/>
</dbReference>
<dbReference type="SUPFAM" id="SSF52540">
    <property type="entry name" value="P-loop containing nucleoside triphosphate hydrolases"/>
    <property type="match status" value="1"/>
</dbReference>
<keyword evidence="3" id="KW-0997">Cell inner membrane</keyword>
<organism evidence="10 11">
    <name type="scientific">Candidatus Egerieimonas intestinavium</name>
    <dbReference type="NCBI Taxonomy" id="2840777"/>
    <lineage>
        <taxon>Bacteria</taxon>
        <taxon>Bacillati</taxon>
        <taxon>Bacillota</taxon>
        <taxon>Clostridia</taxon>
        <taxon>Lachnospirales</taxon>
        <taxon>Lachnospiraceae</taxon>
        <taxon>Lachnospiraceae incertae sedis</taxon>
        <taxon>Candidatus Egerieimonas</taxon>
    </lineage>
</organism>
<comment type="caution">
    <text evidence="10">The sequence shown here is derived from an EMBL/GenBank/DDBJ whole genome shotgun (WGS) entry which is preliminary data.</text>
</comment>
<dbReference type="EC" id="7.6.2.9" evidence="8"/>
<dbReference type="GO" id="GO:0015418">
    <property type="term" value="F:ABC-type quaternary ammonium compound transporting activity"/>
    <property type="evidence" value="ECO:0007669"/>
    <property type="project" value="UniProtKB-EC"/>
</dbReference>
<dbReference type="Gene3D" id="3.40.50.300">
    <property type="entry name" value="P-loop containing nucleotide triphosphate hydrolases"/>
    <property type="match status" value="1"/>
</dbReference>
<evidence type="ECO:0000256" key="4">
    <source>
        <dbReference type="ARBA" id="ARBA00022741"/>
    </source>
</evidence>
<dbReference type="GO" id="GO:0016887">
    <property type="term" value="F:ATP hydrolysis activity"/>
    <property type="evidence" value="ECO:0007669"/>
    <property type="project" value="InterPro"/>
</dbReference>
<dbReference type="Proteomes" id="UP000886841">
    <property type="component" value="Unassembled WGS sequence"/>
</dbReference>
<dbReference type="GO" id="GO:0005524">
    <property type="term" value="F:ATP binding"/>
    <property type="evidence" value="ECO:0007669"/>
    <property type="project" value="UniProtKB-KW"/>
</dbReference>
<dbReference type="PANTHER" id="PTHR42781:SF5">
    <property type="entry name" value="PUTRESCINE TRANSPORT ATP-BINDING PROTEIN POTG"/>
    <property type="match status" value="1"/>
</dbReference>
<proteinExistence type="predicted"/>
<evidence type="ECO:0000256" key="8">
    <source>
        <dbReference type="ARBA" id="ARBA00066388"/>
    </source>
</evidence>
<evidence type="ECO:0000256" key="7">
    <source>
        <dbReference type="ARBA" id="ARBA00023136"/>
    </source>
</evidence>
<dbReference type="PROSITE" id="PS00211">
    <property type="entry name" value="ABC_TRANSPORTER_1"/>
    <property type="match status" value="1"/>
</dbReference>
<dbReference type="FunFam" id="3.40.50.300:FF:000425">
    <property type="entry name" value="Probable ABC transporter, ATP-binding subunit"/>
    <property type="match status" value="1"/>
</dbReference>
<keyword evidence="5 10" id="KW-0067">ATP-binding</keyword>
<dbReference type="InterPro" id="IPR008995">
    <property type="entry name" value="Mo/tungstate-bd_C_term_dom"/>
</dbReference>
<dbReference type="InterPro" id="IPR013611">
    <property type="entry name" value="Transp-assoc_OB_typ2"/>
</dbReference>
<dbReference type="SMART" id="SM00382">
    <property type="entry name" value="AAA"/>
    <property type="match status" value="1"/>
</dbReference>
<evidence type="ECO:0000256" key="1">
    <source>
        <dbReference type="ARBA" id="ARBA00022448"/>
    </source>
</evidence>
<dbReference type="PROSITE" id="PS50893">
    <property type="entry name" value="ABC_TRANSPORTER_2"/>
    <property type="match status" value="1"/>
</dbReference>
<keyword evidence="7" id="KW-0472">Membrane</keyword>
<accession>A0A9D1EK33</accession>
<reference evidence="10" key="2">
    <citation type="journal article" date="2021" name="PeerJ">
        <title>Extensive microbial diversity within the chicken gut microbiome revealed by metagenomics and culture.</title>
        <authorList>
            <person name="Gilroy R."/>
            <person name="Ravi A."/>
            <person name="Getino M."/>
            <person name="Pursley I."/>
            <person name="Horton D.L."/>
            <person name="Alikhan N.F."/>
            <person name="Baker D."/>
            <person name="Gharbi K."/>
            <person name="Hall N."/>
            <person name="Watson M."/>
            <person name="Adriaenssens E.M."/>
            <person name="Foster-Nyarko E."/>
            <person name="Jarju S."/>
            <person name="Secka A."/>
            <person name="Antonio M."/>
            <person name="Oren A."/>
            <person name="Chaudhuri R.R."/>
            <person name="La Ragione R."/>
            <person name="Hildebrand F."/>
            <person name="Pallen M.J."/>
        </authorList>
    </citation>
    <scope>NUCLEOTIDE SEQUENCE</scope>
    <source>
        <strain evidence="10">ChiSxjej1B13-7041</strain>
    </source>
</reference>
<keyword evidence="1" id="KW-0813">Transport</keyword>
<dbReference type="InterPro" id="IPR050093">
    <property type="entry name" value="ABC_SmlMolc_Importer"/>
</dbReference>
<keyword evidence="2" id="KW-1003">Cell membrane</keyword>
<keyword evidence="6" id="KW-1278">Translocase</keyword>
<dbReference type="AlphaFoldDB" id="A0A9D1EK33"/>
<dbReference type="InterPro" id="IPR027417">
    <property type="entry name" value="P-loop_NTPase"/>
</dbReference>
<dbReference type="EMBL" id="DVHU01000079">
    <property type="protein sequence ID" value="HIR93498.1"/>
    <property type="molecule type" value="Genomic_DNA"/>
</dbReference>
<dbReference type="InterPro" id="IPR003439">
    <property type="entry name" value="ABC_transporter-like_ATP-bd"/>
</dbReference>
<dbReference type="GO" id="GO:0043190">
    <property type="term" value="C:ATP-binding cassette (ABC) transporter complex"/>
    <property type="evidence" value="ECO:0007669"/>
    <property type="project" value="InterPro"/>
</dbReference>
<dbReference type="SUPFAM" id="SSF50331">
    <property type="entry name" value="MOP-like"/>
    <property type="match status" value="1"/>
</dbReference>
<evidence type="ECO:0000256" key="6">
    <source>
        <dbReference type="ARBA" id="ARBA00022967"/>
    </source>
</evidence>
<dbReference type="Pfam" id="PF08402">
    <property type="entry name" value="TOBE_2"/>
    <property type="match status" value="1"/>
</dbReference>
<gene>
    <name evidence="10" type="ORF">IAB98_08795</name>
</gene>
<evidence type="ECO:0000256" key="2">
    <source>
        <dbReference type="ARBA" id="ARBA00022475"/>
    </source>
</evidence>
<keyword evidence="4" id="KW-0547">Nucleotide-binding</keyword>
<evidence type="ECO:0000313" key="10">
    <source>
        <dbReference type="EMBL" id="HIR93498.1"/>
    </source>
</evidence>
<protein>
    <recommendedName>
        <fullName evidence="8">ABC-type quaternary amine transporter</fullName>
        <ecNumber evidence="8">7.6.2.9</ecNumber>
    </recommendedName>
</protein>
<evidence type="ECO:0000259" key="9">
    <source>
        <dbReference type="PROSITE" id="PS50893"/>
    </source>
</evidence>
<evidence type="ECO:0000313" key="11">
    <source>
        <dbReference type="Proteomes" id="UP000886841"/>
    </source>
</evidence>
<evidence type="ECO:0000256" key="3">
    <source>
        <dbReference type="ARBA" id="ARBA00022519"/>
    </source>
</evidence>
<evidence type="ECO:0000256" key="5">
    <source>
        <dbReference type="ARBA" id="ARBA00022840"/>
    </source>
</evidence>
<name>A0A9D1EK33_9FIRM</name>
<reference evidence="10" key="1">
    <citation type="submission" date="2020-10" db="EMBL/GenBank/DDBJ databases">
        <authorList>
            <person name="Gilroy R."/>
        </authorList>
    </citation>
    <scope>NUCLEOTIDE SEQUENCE</scope>
    <source>
        <strain evidence="10">ChiSxjej1B13-7041</strain>
    </source>
</reference>